<dbReference type="GO" id="GO:0005886">
    <property type="term" value="C:plasma membrane"/>
    <property type="evidence" value="ECO:0007669"/>
    <property type="project" value="UniProtKB-SubCell"/>
</dbReference>
<evidence type="ECO:0000313" key="9">
    <source>
        <dbReference type="Proteomes" id="UP000606935"/>
    </source>
</evidence>
<keyword evidence="4 7" id="KW-0812">Transmembrane</keyword>
<dbReference type="PANTHER" id="PTHR40043:SF1">
    <property type="entry name" value="UPF0719 INNER MEMBRANE PROTEIN YJFL"/>
    <property type="match status" value="1"/>
</dbReference>
<feature type="transmembrane region" description="Helical" evidence="7">
    <location>
        <begin position="196"/>
        <end position="217"/>
    </location>
</feature>
<proteinExistence type="inferred from homology"/>
<dbReference type="Proteomes" id="UP000606935">
    <property type="component" value="Unassembled WGS sequence"/>
</dbReference>
<dbReference type="InterPro" id="IPR007140">
    <property type="entry name" value="DUF350"/>
</dbReference>
<comment type="similarity">
    <text evidence="2">Belongs to the UPF0719 family.</text>
</comment>
<feature type="transmembrane region" description="Helical" evidence="7">
    <location>
        <begin position="127"/>
        <end position="150"/>
    </location>
</feature>
<reference evidence="8" key="1">
    <citation type="journal article" date="2014" name="Int. J. Syst. Evol. Microbiol.">
        <title>Complete genome sequence of Corynebacterium casei LMG S-19264T (=DSM 44701T), isolated from a smear-ripened cheese.</title>
        <authorList>
            <consortium name="US DOE Joint Genome Institute (JGI-PGF)"/>
            <person name="Walter F."/>
            <person name="Albersmeier A."/>
            <person name="Kalinowski J."/>
            <person name="Ruckert C."/>
        </authorList>
    </citation>
    <scope>NUCLEOTIDE SEQUENCE</scope>
    <source>
        <strain evidence="8">CGMCC 1.7086</strain>
    </source>
</reference>
<keyword evidence="5 7" id="KW-1133">Transmembrane helix</keyword>
<comment type="subcellular location">
    <subcellularLocation>
        <location evidence="1">Cell membrane</location>
        <topology evidence="1">Multi-pass membrane protein</topology>
    </subcellularLocation>
</comment>
<evidence type="ECO:0000256" key="3">
    <source>
        <dbReference type="ARBA" id="ARBA00022475"/>
    </source>
</evidence>
<dbReference type="RefSeq" id="WP_188688927.1">
    <property type="nucleotide sequence ID" value="NZ_BMLS01000001.1"/>
</dbReference>
<name>A0A917YQV1_9ALTE</name>
<accession>A0A917YQV1</accession>
<feature type="transmembrane region" description="Helical" evidence="7">
    <location>
        <begin position="278"/>
        <end position="299"/>
    </location>
</feature>
<evidence type="ECO:0000256" key="7">
    <source>
        <dbReference type="SAM" id="Phobius"/>
    </source>
</evidence>
<sequence length="300" mass="32435">MKTDLMGLSITPQALLYIGLDVAIALVLLIVMRWVFGLWTRVDGTDQLSGKDNFAFGISVASSLMALSIVLWSAAEKASSGDYLAQSLQMLVYGVVGILLIKVGRFAHDRLVLDELDKREQILNRNVSIALVDGASAIAVAIMLRSILLWTQGFDIHSGIALISGFIVALAVMLLITRLMERRFAQDNQNDSMQDVLVGGQVALAIQHGGLLLGTAFSVSAASQLLEYHPTAYVSNLLSWLVLAMLFTLLTIALAWIAKRLVLPGINMVREVDHQHNVGLASIEMALTIGMALLLLGLVS</sequence>
<keyword evidence="6 7" id="KW-0472">Membrane</keyword>
<evidence type="ECO:0000313" key="8">
    <source>
        <dbReference type="EMBL" id="GGO63848.1"/>
    </source>
</evidence>
<evidence type="ECO:0000256" key="6">
    <source>
        <dbReference type="ARBA" id="ARBA00023136"/>
    </source>
</evidence>
<evidence type="ECO:0000256" key="5">
    <source>
        <dbReference type="ARBA" id="ARBA00022989"/>
    </source>
</evidence>
<protein>
    <submittedName>
        <fullName evidence="8">ATP synthase F0 subunit A</fullName>
    </submittedName>
</protein>
<evidence type="ECO:0000256" key="2">
    <source>
        <dbReference type="ARBA" id="ARBA00005779"/>
    </source>
</evidence>
<feature type="transmembrane region" description="Helical" evidence="7">
    <location>
        <begin position="56"/>
        <end position="75"/>
    </location>
</feature>
<reference evidence="8" key="2">
    <citation type="submission" date="2020-09" db="EMBL/GenBank/DDBJ databases">
        <authorList>
            <person name="Sun Q."/>
            <person name="Zhou Y."/>
        </authorList>
    </citation>
    <scope>NUCLEOTIDE SEQUENCE</scope>
    <source>
        <strain evidence="8">CGMCC 1.7086</strain>
    </source>
</reference>
<feature type="transmembrane region" description="Helical" evidence="7">
    <location>
        <begin position="237"/>
        <end position="257"/>
    </location>
</feature>
<comment type="caution">
    <text evidence="8">The sequence shown here is derived from an EMBL/GenBank/DDBJ whole genome shotgun (WGS) entry which is preliminary data.</text>
</comment>
<gene>
    <name evidence="8" type="ORF">GCM10010982_01840</name>
</gene>
<dbReference type="Pfam" id="PF03994">
    <property type="entry name" value="DUF350"/>
    <property type="match status" value="2"/>
</dbReference>
<keyword evidence="3" id="KW-1003">Cell membrane</keyword>
<evidence type="ECO:0000256" key="4">
    <source>
        <dbReference type="ARBA" id="ARBA00022692"/>
    </source>
</evidence>
<evidence type="ECO:0000256" key="1">
    <source>
        <dbReference type="ARBA" id="ARBA00004651"/>
    </source>
</evidence>
<organism evidence="8 9">
    <name type="scientific">Bowmanella pacifica</name>
    <dbReference type="NCBI Taxonomy" id="502051"/>
    <lineage>
        <taxon>Bacteria</taxon>
        <taxon>Pseudomonadati</taxon>
        <taxon>Pseudomonadota</taxon>
        <taxon>Gammaproteobacteria</taxon>
        <taxon>Alteromonadales</taxon>
        <taxon>Alteromonadaceae</taxon>
        <taxon>Bowmanella</taxon>
    </lineage>
</organism>
<dbReference type="PANTHER" id="PTHR40043">
    <property type="entry name" value="UPF0719 INNER MEMBRANE PROTEIN YJFL"/>
    <property type="match status" value="1"/>
</dbReference>
<dbReference type="EMBL" id="BMLS01000001">
    <property type="protein sequence ID" value="GGO63848.1"/>
    <property type="molecule type" value="Genomic_DNA"/>
</dbReference>
<feature type="transmembrane region" description="Helical" evidence="7">
    <location>
        <begin position="14"/>
        <end position="36"/>
    </location>
</feature>
<feature type="transmembrane region" description="Helical" evidence="7">
    <location>
        <begin position="156"/>
        <end position="176"/>
    </location>
</feature>
<dbReference type="AlphaFoldDB" id="A0A917YQV1"/>
<keyword evidence="9" id="KW-1185">Reference proteome</keyword>
<feature type="transmembrane region" description="Helical" evidence="7">
    <location>
        <begin position="87"/>
        <end position="107"/>
    </location>
</feature>